<dbReference type="InterPro" id="IPR000792">
    <property type="entry name" value="Tscrpt_reg_LuxR_C"/>
</dbReference>
<dbReference type="PANTHER" id="PTHR43214">
    <property type="entry name" value="TWO-COMPONENT RESPONSE REGULATOR"/>
    <property type="match status" value="1"/>
</dbReference>
<dbReference type="InterPro" id="IPR016032">
    <property type="entry name" value="Sig_transdc_resp-reg_C-effctor"/>
</dbReference>
<evidence type="ECO:0000256" key="1">
    <source>
        <dbReference type="ARBA" id="ARBA00023125"/>
    </source>
</evidence>
<evidence type="ECO:0000313" key="3">
    <source>
        <dbReference type="EMBL" id="PTB17423.1"/>
    </source>
</evidence>
<accession>A0A2T3XLM7</accession>
<dbReference type="PANTHER" id="PTHR43214:SF43">
    <property type="entry name" value="TWO-COMPONENT RESPONSE REGULATOR"/>
    <property type="match status" value="1"/>
</dbReference>
<dbReference type="GO" id="GO:0003677">
    <property type="term" value="F:DNA binding"/>
    <property type="evidence" value="ECO:0007669"/>
    <property type="project" value="UniProtKB-KW"/>
</dbReference>
<organism evidence="3 4">
    <name type="scientific">Trinickia symbiotica</name>
    <dbReference type="NCBI Taxonomy" id="863227"/>
    <lineage>
        <taxon>Bacteria</taxon>
        <taxon>Pseudomonadati</taxon>
        <taxon>Pseudomonadota</taxon>
        <taxon>Betaproteobacteria</taxon>
        <taxon>Burkholderiales</taxon>
        <taxon>Burkholderiaceae</taxon>
        <taxon>Trinickia</taxon>
    </lineage>
</organism>
<keyword evidence="1" id="KW-0238">DNA-binding</keyword>
<sequence>MLLVAGPGGHRAYARRFRHEHALITGEIDASGVGRTIWLYGAMPARPFAEHARQTMQWLFPHLMEAWSINQALHAEKIRVRPDERQWTVAVADPAGLLHYVEPDARPLLELEWPGMRTQRLPEHAVHDLLNRPGQRVDGTHIIVVPAMAGRLLFLKLRARVAADSLTPREHAIAAQIAQGLTHKEIARRLDLSPATVRNQIQSIHERLDVRNNAQLVAKLRQARG</sequence>
<dbReference type="SMART" id="SM00421">
    <property type="entry name" value="HTH_LUXR"/>
    <property type="match status" value="1"/>
</dbReference>
<protein>
    <recommendedName>
        <fullName evidence="2">HTH luxR-type domain-containing protein</fullName>
    </recommendedName>
</protein>
<feature type="domain" description="HTH luxR-type" evidence="2">
    <location>
        <begin position="159"/>
        <end position="224"/>
    </location>
</feature>
<dbReference type="Gene3D" id="1.10.10.10">
    <property type="entry name" value="Winged helix-like DNA-binding domain superfamily/Winged helix DNA-binding domain"/>
    <property type="match status" value="1"/>
</dbReference>
<dbReference type="InterPro" id="IPR039420">
    <property type="entry name" value="WalR-like"/>
</dbReference>
<name>A0A2T3XLM7_9BURK</name>
<dbReference type="AlphaFoldDB" id="A0A2T3XLM7"/>
<dbReference type="GO" id="GO:0006355">
    <property type="term" value="P:regulation of DNA-templated transcription"/>
    <property type="evidence" value="ECO:0007669"/>
    <property type="project" value="InterPro"/>
</dbReference>
<proteinExistence type="predicted"/>
<comment type="caution">
    <text evidence="3">The sequence shown here is derived from an EMBL/GenBank/DDBJ whole genome shotgun (WGS) entry which is preliminary data.</text>
</comment>
<dbReference type="SUPFAM" id="SSF46894">
    <property type="entry name" value="C-terminal effector domain of the bipartite response regulators"/>
    <property type="match status" value="1"/>
</dbReference>
<evidence type="ECO:0000313" key="4">
    <source>
        <dbReference type="Proteomes" id="UP000240638"/>
    </source>
</evidence>
<reference evidence="3 4" key="1">
    <citation type="submission" date="2018-03" db="EMBL/GenBank/DDBJ databases">
        <title>Whole genome analyses suggest that Burkholderia sensu lato contains two further novel genera in the rhizoxinica-symbiotica group Mycetohabitans gen. nov., and Trinickia gen. nov.: implications for the evolution of diazotrophy and nodulation in the Burkholderiaceae.</title>
        <authorList>
            <person name="Estrada De Los Santos P."/>
            <person name="Palmer M."/>
            <person name="Chavez-Ramirez B."/>
            <person name="Steenkamp E.T."/>
            <person name="Hirsch A.M."/>
            <person name="Manyaka P."/>
            <person name="Maluk M."/>
            <person name="Lafos M."/>
            <person name="Crook M."/>
            <person name="Gross E."/>
            <person name="Simon M.F."/>
            <person name="Bueno Dos Reis Junior F."/>
            <person name="Poole P.S."/>
            <person name="Venter S.N."/>
            <person name="James E.K."/>
        </authorList>
    </citation>
    <scope>NUCLEOTIDE SEQUENCE [LARGE SCALE GENOMIC DNA]</scope>
    <source>
        <strain evidence="3 4">JPY-366</strain>
    </source>
</reference>
<dbReference type="CDD" id="cd06170">
    <property type="entry name" value="LuxR_C_like"/>
    <property type="match status" value="1"/>
</dbReference>
<dbReference type="InterPro" id="IPR036388">
    <property type="entry name" value="WH-like_DNA-bd_sf"/>
</dbReference>
<dbReference type="Pfam" id="PF00196">
    <property type="entry name" value="GerE"/>
    <property type="match status" value="1"/>
</dbReference>
<gene>
    <name evidence="3" type="ORF">C9I57_28370</name>
</gene>
<dbReference type="Proteomes" id="UP000240638">
    <property type="component" value="Unassembled WGS sequence"/>
</dbReference>
<dbReference type="PRINTS" id="PR00038">
    <property type="entry name" value="HTHLUXR"/>
</dbReference>
<dbReference type="EMBL" id="PYUC01000019">
    <property type="protein sequence ID" value="PTB17423.1"/>
    <property type="molecule type" value="Genomic_DNA"/>
</dbReference>
<evidence type="ECO:0000259" key="2">
    <source>
        <dbReference type="PROSITE" id="PS50043"/>
    </source>
</evidence>
<dbReference type="PROSITE" id="PS50043">
    <property type="entry name" value="HTH_LUXR_2"/>
    <property type="match status" value="1"/>
</dbReference>